<dbReference type="EMBL" id="CM043790">
    <property type="protein sequence ID" value="KAI4825255.1"/>
    <property type="molecule type" value="Genomic_DNA"/>
</dbReference>
<feature type="non-terminal residue" evidence="1">
    <location>
        <position position="1"/>
    </location>
</feature>
<name>A0ACB9XE39_CHAAC</name>
<protein>
    <submittedName>
        <fullName evidence="1">Uncharacterized protein</fullName>
    </submittedName>
</protein>
<proteinExistence type="predicted"/>
<accession>A0ACB9XE39</accession>
<reference evidence="1" key="1">
    <citation type="submission" date="2022-05" db="EMBL/GenBank/DDBJ databases">
        <title>Chromosome-level genome of Chaenocephalus aceratus.</title>
        <authorList>
            <person name="Park H."/>
        </authorList>
    </citation>
    <scope>NUCLEOTIDE SEQUENCE</scope>
    <source>
        <strain evidence="1">KU_202001</strain>
    </source>
</reference>
<gene>
    <name evidence="1" type="ORF">KUCAC02_020942</name>
</gene>
<evidence type="ECO:0000313" key="1">
    <source>
        <dbReference type="EMBL" id="KAI4825255.1"/>
    </source>
</evidence>
<comment type="caution">
    <text evidence="1">The sequence shown here is derived from an EMBL/GenBank/DDBJ whole genome shotgun (WGS) entry which is preliminary data.</text>
</comment>
<evidence type="ECO:0000313" key="2">
    <source>
        <dbReference type="Proteomes" id="UP001057452"/>
    </source>
</evidence>
<sequence length="50" mass="5289">VSPQLSPHGNMLSSICGAQRQEVGGASSALKQRRLALHRSARLHPTLPSS</sequence>
<feature type="non-terminal residue" evidence="1">
    <location>
        <position position="50"/>
    </location>
</feature>
<organism evidence="1 2">
    <name type="scientific">Chaenocephalus aceratus</name>
    <name type="common">Blackfin icefish</name>
    <name type="synonym">Chaenichthys aceratus</name>
    <dbReference type="NCBI Taxonomy" id="36190"/>
    <lineage>
        <taxon>Eukaryota</taxon>
        <taxon>Metazoa</taxon>
        <taxon>Chordata</taxon>
        <taxon>Craniata</taxon>
        <taxon>Vertebrata</taxon>
        <taxon>Euteleostomi</taxon>
        <taxon>Actinopterygii</taxon>
        <taxon>Neopterygii</taxon>
        <taxon>Teleostei</taxon>
        <taxon>Neoteleostei</taxon>
        <taxon>Acanthomorphata</taxon>
        <taxon>Eupercaria</taxon>
        <taxon>Perciformes</taxon>
        <taxon>Notothenioidei</taxon>
        <taxon>Channichthyidae</taxon>
        <taxon>Chaenocephalus</taxon>
    </lineage>
</organism>
<dbReference type="Proteomes" id="UP001057452">
    <property type="component" value="Chromosome 6"/>
</dbReference>
<keyword evidence="2" id="KW-1185">Reference proteome</keyword>